<evidence type="ECO:0000313" key="7">
    <source>
        <dbReference type="EMBL" id="VAX28367.1"/>
    </source>
</evidence>
<evidence type="ECO:0000256" key="6">
    <source>
        <dbReference type="SAM" id="Phobius"/>
    </source>
</evidence>
<dbReference type="PANTHER" id="PTHR21716">
    <property type="entry name" value="TRANSMEMBRANE PROTEIN"/>
    <property type="match status" value="1"/>
</dbReference>
<feature type="transmembrane region" description="Helical" evidence="6">
    <location>
        <begin position="65"/>
        <end position="88"/>
    </location>
</feature>
<reference evidence="7" key="1">
    <citation type="submission" date="2018-06" db="EMBL/GenBank/DDBJ databases">
        <authorList>
            <person name="Zhirakovskaya E."/>
        </authorList>
    </citation>
    <scope>NUCLEOTIDE SEQUENCE</scope>
</reference>
<evidence type="ECO:0000256" key="1">
    <source>
        <dbReference type="ARBA" id="ARBA00004141"/>
    </source>
</evidence>
<dbReference type="GO" id="GO:0016020">
    <property type="term" value="C:membrane"/>
    <property type="evidence" value="ECO:0007669"/>
    <property type="project" value="UniProtKB-SubCell"/>
</dbReference>
<protein>
    <recommendedName>
        <fullName evidence="8">AI-2E family transporter</fullName>
    </recommendedName>
</protein>
<dbReference type="AlphaFoldDB" id="A0A3B1DIC4"/>
<feature type="transmembrane region" description="Helical" evidence="6">
    <location>
        <begin position="243"/>
        <end position="264"/>
    </location>
</feature>
<evidence type="ECO:0000256" key="2">
    <source>
        <dbReference type="ARBA" id="ARBA00009773"/>
    </source>
</evidence>
<dbReference type="PANTHER" id="PTHR21716:SF4">
    <property type="entry name" value="TRANSMEMBRANE PROTEIN 245"/>
    <property type="match status" value="1"/>
</dbReference>
<feature type="transmembrane region" description="Helical" evidence="6">
    <location>
        <begin position="39"/>
        <end position="58"/>
    </location>
</feature>
<dbReference type="Pfam" id="PF01594">
    <property type="entry name" value="AI-2E_transport"/>
    <property type="match status" value="1"/>
</dbReference>
<feature type="transmembrane region" description="Helical" evidence="6">
    <location>
        <begin position="276"/>
        <end position="294"/>
    </location>
</feature>
<organism evidence="7">
    <name type="scientific">hydrothermal vent metagenome</name>
    <dbReference type="NCBI Taxonomy" id="652676"/>
    <lineage>
        <taxon>unclassified sequences</taxon>
        <taxon>metagenomes</taxon>
        <taxon>ecological metagenomes</taxon>
    </lineage>
</organism>
<comment type="subcellular location">
    <subcellularLocation>
        <location evidence="1">Membrane</location>
        <topology evidence="1">Multi-pass membrane protein</topology>
    </subcellularLocation>
</comment>
<keyword evidence="4 6" id="KW-1133">Transmembrane helix</keyword>
<dbReference type="EMBL" id="UOGH01000083">
    <property type="protein sequence ID" value="VAX28367.1"/>
    <property type="molecule type" value="Genomic_DNA"/>
</dbReference>
<evidence type="ECO:0000256" key="3">
    <source>
        <dbReference type="ARBA" id="ARBA00022692"/>
    </source>
</evidence>
<evidence type="ECO:0008006" key="8">
    <source>
        <dbReference type="Google" id="ProtNLM"/>
    </source>
</evidence>
<sequence>MQSRGAAMGTNRFYVFTLITLTSFLGYLCYLILKPFLSSIAWAIVLSIVFYPVYAYLCRFVKWKVLASVITISITVIIILGPFSYLTIALANELSNFADYINAEGIGKVQDWINSPQALWIQERIKSTLNLEKIDLAAIISENISRMGKNILGNVTKGVANIASVFMNFFLMLFAMFFMLRDAPDFIKKFHDYMPFSESQRDRLESQMKDMVISTIYGGVAVAVAQGTVGGITFLILGMNSPILLGTAIGLMSFIPGIGTFSIWGPVVIYFLIKKAFIKAIILLFVGTFIISTIDNILKPIIISGRTRMPTLVIFFSVIGGLKVFGLIGLVLGPLVMAMFISVFEIFRNLEGGVNAES</sequence>
<accession>A0A3B1DIC4</accession>
<feature type="transmembrane region" description="Helical" evidence="6">
    <location>
        <begin position="12"/>
        <end position="33"/>
    </location>
</feature>
<evidence type="ECO:0000256" key="5">
    <source>
        <dbReference type="ARBA" id="ARBA00023136"/>
    </source>
</evidence>
<feature type="transmembrane region" description="Helical" evidence="6">
    <location>
        <begin position="211"/>
        <end position="237"/>
    </location>
</feature>
<feature type="transmembrane region" description="Helical" evidence="6">
    <location>
        <begin position="159"/>
        <end position="180"/>
    </location>
</feature>
<keyword evidence="3 6" id="KW-0812">Transmembrane</keyword>
<comment type="similarity">
    <text evidence="2">Belongs to the autoinducer-2 exporter (AI-2E) (TC 2.A.86) family.</text>
</comment>
<proteinExistence type="inferred from homology"/>
<gene>
    <name evidence="7" type="ORF">MNBD_NITROSPIRAE02-1413</name>
</gene>
<keyword evidence="5 6" id="KW-0472">Membrane</keyword>
<dbReference type="InterPro" id="IPR002549">
    <property type="entry name" value="AI-2E-like"/>
</dbReference>
<evidence type="ECO:0000256" key="4">
    <source>
        <dbReference type="ARBA" id="ARBA00022989"/>
    </source>
</evidence>
<name>A0A3B1DIC4_9ZZZZ</name>
<feature type="transmembrane region" description="Helical" evidence="6">
    <location>
        <begin position="314"/>
        <end position="341"/>
    </location>
</feature>